<dbReference type="InterPro" id="IPR002020">
    <property type="entry name" value="Citrate_synthase"/>
</dbReference>
<reference evidence="7" key="1">
    <citation type="submission" date="2018-06" db="EMBL/GenBank/DDBJ databases">
        <authorList>
            <person name="Zhirakovskaya E."/>
        </authorList>
    </citation>
    <scope>NUCLEOTIDE SEQUENCE</scope>
</reference>
<comment type="similarity">
    <text evidence="2">Belongs to the citrate synthase family.</text>
</comment>
<dbReference type="InterPro" id="IPR036969">
    <property type="entry name" value="Citrate_synthase_sf"/>
</dbReference>
<dbReference type="AlphaFoldDB" id="A0A3B1DWA9"/>
<dbReference type="GO" id="GO:0005975">
    <property type="term" value="P:carbohydrate metabolic process"/>
    <property type="evidence" value="ECO:0007669"/>
    <property type="project" value="TreeGrafter"/>
</dbReference>
<evidence type="ECO:0000256" key="4">
    <source>
        <dbReference type="ARBA" id="ARBA00022532"/>
    </source>
</evidence>
<gene>
    <name evidence="7" type="ORF">MNBD_PLANCTO03-440</name>
</gene>
<sequence>MTTTAPTQGLAGIIAGDTQICSVAQGTLIYRGYEIHDLAEHATFEEVAHLLLVGHKPDAKELQFFKDELVANRALPPQVIDFLRTAGPMLAEGTAVPMDVLRTAVSILGNMDKDSQDNSPEANLRKAKRLTAKIPTIIGHMQTIIDGKELVAPNTGGDANLGHAANLLYLMSGDKPNADYTHAIDVSLILYAEHDYNASTFASRVICATLSDMHGAVTGAIAALKGSLHGGANEAAMDMLAEIRKDIGPDNDPAKIEAWMHKAFAEKRKLMGFGHRVYKNGDHRAPILHALGRTIAEGRGEEFIKLFELGEKVQQIMDDEKNIKPNVDFPCGMAYYTMDIPVPQYTPIFVASRITGWAAHIMEQHANNRLIRPIANYTGPELKPWNG</sequence>
<comment type="catalytic activity">
    <reaction evidence="6">
        <text>oxaloacetate + acetyl-CoA + H2O = citrate + CoA + H(+)</text>
        <dbReference type="Rhea" id="RHEA:16845"/>
        <dbReference type="ChEBI" id="CHEBI:15377"/>
        <dbReference type="ChEBI" id="CHEBI:15378"/>
        <dbReference type="ChEBI" id="CHEBI:16452"/>
        <dbReference type="ChEBI" id="CHEBI:16947"/>
        <dbReference type="ChEBI" id="CHEBI:57287"/>
        <dbReference type="ChEBI" id="CHEBI:57288"/>
        <dbReference type="EC" id="2.3.3.16"/>
    </reaction>
</comment>
<evidence type="ECO:0000313" key="7">
    <source>
        <dbReference type="EMBL" id="VAX41263.1"/>
    </source>
</evidence>
<dbReference type="InterPro" id="IPR016142">
    <property type="entry name" value="Citrate_synth-like_lrg_a-sub"/>
</dbReference>
<dbReference type="SUPFAM" id="SSF48256">
    <property type="entry name" value="Citrate synthase"/>
    <property type="match status" value="1"/>
</dbReference>
<dbReference type="Gene3D" id="1.10.580.10">
    <property type="entry name" value="Citrate Synthase, domain 1"/>
    <property type="match status" value="1"/>
</dbReference>
<dbReference type="InterPro" id="IPR011278">
    <property type="entry name" value="2-MeCitrate/Citrate_synth_II"/>
</dbReference>
<proteinExistence type="inferred from homology"/>
<dbReference type="InterPro" id="IPR024176">
    <property type="entry name" value="Citrate_synthase_bac-typ"/>
</dbReference>
<organism evidence="7">
    <name type="scientific">hydrothermal vent metagenome</name>
    <dbReference type="NCBI Taxonomy" id="652676"/>
    <lineage>
        <taxon>unclassified sequences</taxon>
        <taxon>metagenomes</taxon>
        <taxon>ecological metagenomes</taxon>
    </lineage>
</organism>
<dbReference type="Pfam" id="PF00285">
    <property type="entry name" value="Citrate_synt"/>
    <property type="match status" value="1"/>
</dbReference>
<dbReference type="PIRSF" id="PIRSF001369">
    <property type="entry name" value="Citrate_synth"/>
    <property type="match status" value="1"/>
</dbReference>
<dbReference type="PRINTS" id="PR00143">
    <property type="entry name" value="CITRTSNTHASE"/>
</dbReference>
<accession>A0A3B1DWA9</accession>
<dbReference type="GO" id="GO:0006099">
    <property type="term" value="P:tricarboxylic acid cycle"/>
    <property type="evidence" value="ECO:0007669"/>
    <property type="project" value="UniProtKB-UniPathway"/>
</dbReference>
<protein>
    <recommendedName>
        <fullName evidence="3">citrate synthase (unknown stereospecificity)</fullName>
        <ecNumber evidence="3">2.3.3.16</ecNumber>
    </recommendedName>
</protein>
<evidence type="ECO:0000256" key="1">
    <source>
        <dbReference type="ARBA" id="ARBA00005163"/>
    </source>
</evidence>
<dbReference type="GO" id="GO:0005737">
    <property type="term" value="C:cytoplasm"/>
    <property type="evidence" value="ECO:0007669"/>
    <property type="project" value="InterPro"/>
</dbReference>
<dbReference type="GO" id="GO:0036440">
    <property type="term" value="F:citrate synthase activity"/>
    <property type="evidence" value="ECO:0007669"/>
    <property type="project" value="UniProtKB-EC"/>
</dbReference>
<dbReference type="EC" id="2.3.3.16" evidence="3"/>
<dbReference type="InterPro" id="IPR016143">
    <property type="entry name" value="Citrate_synth-like_sm_a-sub"/>
</dbReference>
<dbReference type="Gene3D" id="1.10.230.10">
    <property type="entry name" value="Cytochrome P450-Terp, domain 2"/>
    <property type="match status" value="1"/>
</dbReference>
<evidence type="ECO:0000256" key="5">
    <source>
        <dbReference type="ARBA" id="ARBA00022679"/>
    </source>
</evidence>
<dbReference type="EMBL" id="UOGK01000515">
    <property type="protein sequence ID" value="VAX41263.1"/>
    <property type="molecule type" value="Genomic_DNA"/>
</dbReference>
<dbReference type="PANTHER" id="PTHR11739">
    <property type="entry name" value="CITRATE SYNTHASE"/>
    <property type="match status" value="1"/>
</dbReference>
<dbReference type="UniPathway" id="UPA00223"/>
<evidence type="ECO:0000256" key="3">
    <source>
        <dbReference type="ARBA" id="ARBA00012972"/>
    </source>
</evidence>
<keyword evidence="7" id="KW-0012">Acyltransferase</keyword>
<evidence type="ECO:0000256" key="6">
    <source>
        <dbReference type="ARBA" id="ARBA00049288"/>
    </source>
</evidence>
<evidence type="ECO:0000256" key="2">
    <source>
        <dbReference type="ARBA" id="ARBA00010566"/>
    </source>
</evidence>
<comment type="pathway">
    <text evidence="1">Carbohydrate metabolism; tricarboxylic acid cycle.</text>
</comment>
<dbReference type="PANTHER" id="PTHR11739:SF4">
    <property type="entry name" value="CITRATE SYNTHASE, PEROXISOMAL"/>
    <property type="match status" value="1"/>
</dbReference>
<dbReference type="NCBIfam" id="TIGR01800">
    <property type="entry name" value="cit_synth_II"/>
    <property type="match status" value="1"/>
</dbReference>
<name>A0A3B1DWA9_9ZZZZ</name>
<keyword evidence="5 7" id="KW-0808">Transferase</keyword>
<keyword evidence="4" id="KW-0816">Tricarboxylic acid cycle</keyword>